<name>A0AAF3F4U3_9BILA</name>
<dbReference type="AlphaFoldDB" id="A0AAF3F4U3"/>
<reference evidence="2" key="1">
    <citation type="submission" date="2024-02" db="UniProtKB">
        <authorList>
            <consortium name="WormBaseParasite"/>
        </authorList>
    </citation>
    <scope>IDENTIFICATION</scope>
</reference>
<organism evidence="1 2">
    <name type="scientific">Mesorhabditis belari</name>
    <dbReference type="NCBI Taxonomy" id="2138241"/>
    <lineage>
        <taxon>Eukaryota</taxon>
        <taxon>Metazoa</taxon>
        <taxon>Ecdysozoa</taxon>
        <taxon>Nematoda</taxon>
        <taxon>Chromadorea</taxon>
        <taxon>Rhabditida</taxon>
        <taxon>Rhabditina</taxon>
        <taxon>Rhabditomorpha</taxon>
        <taxon>Rhabditoidea</taxon>
        <taxon>Rhabditidae</taxon>
        <taxon>Mesorhabditinae</taxon>
        <taxon>Mesorhabditis</taxon>
    </lineage>
</organism>
<proteinExistence type="predicted"/>
<evidence type="ECO:0000313" key="2">
    <source>
        <dbReference type="WBParaSite" id="MBELARI_LOCUS2161"/>
    </source>
</evidence>
<evidence type="ECO:0000313" key="1">
    <source>
        <dbReference type="Proteomes" id="UP000887575"/>
    </source>
</evidence>
<keyword evidence="1" id="KW-1185">Reference proteome</keyword>
<sequence length="78" mass="7535">MGNEVSSAVNYIPVVGQIKAGIHAACGDSNEARKAVEASSVGSWTTAGTLFGAVAGGPAGAIGGAVAGHTLNQKLQGK</sequence>
<dbReference type="WBParaSite" id="MBELARI_LOCUS2161">
    <property type="protein sequence ID" value="MBELARI_LOCUS2161"/>
    <property type="gene ID" value="MBELARI_LOCUS2161"/>
</dbReference>
<dbReference type="Proteomes" id="UP000887575">
    <property type="component" value="Unassembled WGS sequence"/>
</dbReference>
<accession>A0AAF3F4U3</accession>
<protein>
    <submittedName>
        <fullName evidence="2">Uncharacterized protein</fullName>
    </submittedName>
</protein>